<dbReference type="AlphaFoldDB" id="L1MI63"/>
<gene>
    <name evidence="2" type="ORF">HMPREF9997_00981</name>
</gene>
<keyword evidence="3" id="KW-1185">Reference proteome</keyword>
<feature type="region of interest" description="Disordered" evidence="1">
    <location>
        <begin position="1"/>
        <end position="21"/>
    </location>
</feature>
<evidence type="ECO:0000313" key="3">
    <source>
        <dbReference type="Proteomes" id="UP000010445"/>
    </source>
</evidence>
<dbReference type="EMBL" id="AMEM01000016">
    <property type="protein sequence ID" value="EKX90917.1"/>
    <property type="molecule type" value="Genomic_DNA"/>
</dbReference>
<dbReference type="HOGENOM" id="CLU_2615989_0_0_11"/>
<evidence type="ECO:0000256" key="1">
    <source>
        <dbReference type="SAM" id="MobiDB-lite"/>
    </source>
</evidence>
<comment type="caution">
    <text evidence="2">The sequence shown here is derived from an EMBL/GenBank/DDBJ whole genome shotgun (WGS) entry which is preliminary data.</text>
</comment>
<dbReference type="Proteomes" id="UP000010445">
    <property type="component" value="Unassembled WGS sequence"/>
</dbReference>
<organism evidence="2 3">
    <name type="scientific">Corynebacterium durum F0235</name>
    <dbReference type="NCBI Taxonomy" id="1035195"/>
    <lineage>
        <taxon>Bacteria</taxon>
        <taxon>Bacillati</taxon>
        <taxon>Actinomycetota</taxon>
        <taxon>Actinomycetes</taxon>
        <taxon>Mycobacteriales</taxon>
        <taxon>Corynebacteriaceae</taxon>
        <taxon>Corynebacterium</taxon>
    </lineage>
</organism>
<reference evidence="2 3" key="1">
    <citation type="submission" date="2012-05" db="EMBL/GenBank/DDBJ databases">
        <authorList>
            <person name="Weinstock G."/>
            <person name="Sodergren E."/>
            <person name="Lobos E.A."/>
            <person name="Fulton L."/>
            <person name="Fulton R."/>
            <person name="Courtney L."/>
            <person name="Fronick C."/>
            <person name="O'Laughlin M."/>
            <person name="Godfrey J."/>
            <person name="Wilson R.M."/>
            <person name="Miner T."/>
            <person name="Farmer C."/>
            <person name="Delehaunty K."/>
            <person name="Cordes M."/>
            <person name="Minx P."/>
            <person name="Tomlinson C."/>
            <person name="Chen J."/>
            <person name="Wollam A."/>
            <person name="Pepin K.H."/>
            <person name="Bhonagiri V."/>
            <person name="Zhang X."/>
            <person name="Suruliraj S."/>
            <person name="Warren W."/>
            <person name="Mitreva M."/>
            <person name="Mardis E.R."/>
            <person name="Wilson R.K."/>
        </authorList>
    </citation>
    <scope>NUCLEOTIDE SEQUENCE [LARGE SCALE GENOMIC DNA]</scope>
    <source>
        <strain evidence="2 3">F0235</strain>
    </source>
</reference>
<evidence type="ECO:0000313" key="2">
    <source>
        <dbReference type="EMBL" id="EKX90917.1"/>
    </source>
</evidence>
<proteinExistence type="predicted"/>
<dbReference type="STRING" id="1035195.HMPREF9997_00981"/>
<accession>L1MI63</accession>
<sequence length="78" mass="8281">MLAKHCTAFAPPAPSQNREPAVTPAHASATLFRTADGHCLVIGSWHGTVDQLAEYGMNPEELQGLTTIAAARIKAWSP</sequence>
<name>L1MI63_9CORY</name>
<protein>
    <submittedName>
        <fullName evidence="2">Uncharacterized protein</fullName>
    </submittedName>
</protein>